<organism evidence="6 7">
    <name type="scientific">Acanthopleuribacter pedis</name>
    <dbReference type="NCBI Taxonomy" id="442870"/>
    <lineage>
        <taxon>Bacteria</taxon>
        <taxon>Pseudomonadati</taxon>
        <taxon>Acidobacteriota</taxon>
        <taxon>Holophagae</taxon>
        <taxon>Acanthopleuribacterales</taxon>
        <taxon>Acanthopleuribacteraceae</taxon>
        <taxon>Acanthopleuribacter</taxon>
    </lineage>
</organism>
<sequence>MHRVLIFENDGSVAQLLSYRIRCRLSFPISSAHTLEEAASLLQTFRKDFFVFLVEWPESRAAQAILENLIDEHQLPTIAFTTCDTQEEPTTKSPWILDTVHKTCIHEVDHIVRLINRLDKNKGVKVLIVDDAAYSRLHLRNLLEKHRLTVFEAADAYAALEILGKEPDIRLAVIDYYMPSMDGLALTARLRETYSRDELAVLCISAADGKTIPDRLLRAGANDFLAKPVSNSEFLCRVINNLDRLDTILEIREAAYRDYLTGLYNRRYFMEAGHKLFANAQRGNLNLCIAMIDVDYFKSINDTFGHDAGDQVLRQVSALLQRNLRKADLVSRYGGEEFCVAALNLNYREALRVFEKVRATIEENVFYINHKPIHVRVSIGVSTYLANTLDEMIREADRGLYQAKNKGRNQVVVNLK</sequence>
<keyword evidence="7" id="KW-1185">Reference proteome</keyword>
<dbReference type="SUPFAM" id="SSF55073">
    <property type="entry name" value="Nucleotide cyclase"/>
    <property type="match status" value="1"/>
</dbReference>
<dbReference type="PANTHER" id="PTHR45138">
    <property type="entry name" value="REGULATORY COMPONENTS OF SENSORY TRANSDUCTION SYSTEM"/>
    <property type="match status" value="1"/>
</dbReference>
<dbReference type="Pfam" id="PF00990">
    <property type="entry name" value="GGDEF"/>
    <property type="match status" value="1"/>
</dbReference>
<proteinExistence type="predicted"/>
<dbReference type="CDD" id="cd01949">
    <property type="entry name" value="GGDEF"/>
    <property type="match status" value="1"/>
</dbReference>
<reference evidence="6" key="1">
    <citation type="submission" date="2021-03" db="EMBL/GenBank/DDBJ databases">
        <authorList>
            <person name="Wang G."/>
        </authorList>
    </citation>
    <scope>NUCLEOTIDE SEQUENCE</scope>
    <source>
        <strain evidence="6">KCTC 12899</strain>
    </source>
</reference>
<evidence type="ECO:0000259" key="5">
    <source>
        <dbReference type="PROSITE" id="PS50887"/>
    </source>
</evidence>
<name>A0A8J7U1K6_9BACT</name>
<dbReference type="EC" id="2.7.7.65" evidence="1"/>
<gene>
    <name evidence="6" type="ORF">J3U88_04075</name>
</gene>
<dbReference type="Proteomes" id="UP000664417">
    <property type="component" value="Unassembled WGS sequence"/>
</dbReference>
<dbReference type="PROSITE" id="PS50110">
    <property type="entry name" value="RESPONSE_REGULATORY"/>
    <property type="match status" value="1"/>
</dbReference>
<dbReference type="InterPro" id="IPR011006">
    <property type="entry name" value="CheY-like_superfamily"/>
</dbReference>
<dbReference type="RefSeq" id="WP_207856979.1">
    <property type="nucleotide sequence ID" value="NZ_JAFREP010000003.1"/>
</dbReference>
<accession>A0A8J7U1K6</accession>
<evidence type="ECO:0000313" key="6">
    <source>
        <dbReference type="EMBL" id="MBO1317627.1"/>
    </source>
</evidence>
<dbReference type="Pfam" id="PF00072">
    <property type="entry name" value="Response_reg"/>
    <property type="match status" value="1"/>
</dbReference>
<dbReference type="InterPro" id="IPR000160">
    <property type="entry name" value="GGDEF_dom"/>
</dbReference>
<dbReference type="Gene3D" id="3.40.50.2300">
    <property type="match status" value="1"/>
</dbReference>
<feature type="domain" description="Response regulatory" evidence="4">
    <location>
        <begin position="125"/>
        <end position="242"/>
    </location>
</feature>
<dbReference type="NCBIfam" id="TIGR00254">
    <property type="entry name" value="GGDEF"/>
    <property type="match status" value="1"/>
</dbReference>
<dbReference type="EMBL" id="JAFREP010000003">
    <property type="protein sequence ID" value="MBO1317627.1"/>
    <property type="molecule type" value="Genomic_DNA"/>
</dbReference>
<dbReference type="GO" id="GO:0005886">
    <property type="term" value="C:plasma membrane"/>
    <property type="evidence" value="ECO:0007669"/>
    <property type="project" value="TreeGrafter"/>
</dbReference>
<dbReference type="GO" id="GO:0000160">
    <property type="term" value="P:phosphorelay signal transduction system"/>
    <property type="evidence" value="ECO:0007669"/>
    <property type="project" value="InterPro"/>
</dbReference>
<dbReference type="InterPro" id="IPR029787">
    <property type="entry name" value="Nucleotide_cyclase"/>
</dbReference>
<dbReference type="GO" id="GO:0043709">
    <property type="term" value="P:cell adhesion involved in single-species biofilm formation"/>
    <property type="evidence" value="ECO:0007669"/>
    <property type="project" value="TreeGrafter"/>
</dbReference>
<dbReference type="Gene3D" id="3.30.70.270">
    <property type="match status" value="1"/>
</dbReference>
<comment type="caution">
    <text evidence="6">The sequence shown here is derived from an EMBL/GenBank/DDBJ whole genome shotgun (WGS) entry which is preliminary data.</text>
</comment>
<dbReference type="InterPro" id="IPR043128">
    <property type="entry name" value="Rev_trsase/Diguanyl_cyclase"/>
</dbReference>
<evidence type="ECO:0000256" key="2">
    <source>
        <dbReference type="ARBA" id="ARBA00034247"/>
    </source>
</evidence>
<dbReference type="SMART" id="SM00448">
    <property type="entry name" value="REC"/>
    <property type="match status" value="1"/>
</dbReference>
<feature type="domain" description="GGDEF" evidence="5">
    <location>
        <begin position="285"/>
        <end position="416"/>
    </location>
</feature>
<protein>
    <recommendedName>
        <fullName evidence="1">diguanylate cyclase</fullName>
        <ecNumber evidence="1">2.7.7.65</ecNumber>
    </recommendedName>
</protein>
<evidence type="ECO:0000256" key="1">
    <source>
        <dbReference type="ARBA" id="ARBA00012528"/>
    </source>
</evidence>
<evidence type="ECO:0000313" key="7">
    <source>
        <dbReference type="Proteomes" id="UP000664417"/>
    </source>
</evidence>
<dbReference type="SMART" id="SM00267">
    <property type="entry name" value="GGDEF"/>
    <property type="match status" value="1"/>
</dbReference>
<evidence type="ECO:0000259" key="4">
    <source>
        <dbReference type="PROSITE" id="PS50110"/>
    </source>
</evidence>
<dbReference type="SUPFAM" id="SSF52172">
    <property type="entry name" value="CheY-like"/>
    <property type="match status" value="1"/>
</dbReference>
<dbReference type="PROSITE" id="PS50887">
    <property type="entry name" value="GGDEF"/>
    <property type="match status" value="1"/>
</dbReference>
<dbReference type="PANTHER" id="PTHR45138:SF9">
    <property type="entry name" value="DIGUANYLATE CYCLASE DGCM-RELATED"/>
    <property type="match status" value="1"/>
</dbReference>
<keyword evidence="3" id="KW-0597">Phosphoprotein</keyword>
<dbReference type="InterPro" id="IPR001789">
    <property type="entry name" value="Sig_transdc_resp-reg_receiver"/>
</dbReference>
<dbReference type="GO" id="GO:1902201">
    <property type="term" value="P:negative regulation of bacterial-type flagellum-dependent cell motility"/>
    <property type="evidence" value="ECO:0007669"/>
    <property type="project" value="TreeGrafter"/>
</dbReference>
<dbReference type="GO" id="GO:0052621">
    <property type="term" value="F:diguanylate cyclase activity"/>
    <property type="evidence" value="ECO:0007669"/>
    <property type="project" value="UniProtKB-EC"/>
</dbReference>
<dbReference type="AlphaFoldDB" id="A0A8J7U1K6"/>
<evidence type="ECO:0000256" key="3">
    <source>
        <dbReference type="PROSITE-ProRule" id="PRU00169"/>
    </source>
</evidence>
<comment type="catalytic activity">
    <reaction evidence="2">
        <text>2 GTP = 3',3'-c-di-GMP + 2 diphosphate</text>
        <dbReference type="Rhea" id="RHEA:24898"/>
        <dbReference type="ChEBI" id="CHEBI:33019"/>
        <dbReference type="ChEBI" id="CHEBI:37565"/>
        <dbReference type="ChEBI" id="CHEBI:58805"/>
        <dbReference type="EC" id="2.7.7.65"/>
    </reaction>
</comment>
<dbReference type="FunFam" id="3.30.70.270:FF:000001">
    <property type="entry name" value="Diguanylate cyclase domain protein"/>
    <property type="match status" value="1"/>
</dbReference>
<dbReference type="InterPro" id="IPR050469">
    <property type="entry name" value="Diguanylate_Cyclase"/>
</dbReference>
<feature type="modified residue" description="4-aspartylphosphate" evidence="3">
    <location>
        <position position="175"/>
    </location>
</feature>